<dbReference type="Gene3D" id="3.90.110.10">
    <property type="entry name" value="Lactate dehydrogenase/glycoside hydrolase, family 4, C-terminal"/>
    <property type="match status" value="1"/>
</dbReference>
<dbReference type="InterPro" id="IPR015955">
    <property type="entry name" value="Lactate_DH/Glyco_Ohase_4_C"/>
</dbReference>
<evidence type="ECO:0000313" key="15">
    <source>
        <dbReference type="Proteomes" id="UP001198220"/>
    </source>
</evidence>
<dbReference type="Gene3D" id="3.40.50.720">
    <property type="entry name" value="NAD(P)-binding Rossmann-like Domain"/>
    <property type="match status" value="1"/>
</dbReference>
<dbReference type="AlphaFoldDB" id="A0AAE3A6L2"/>
<comment type="cofactor">
    <cofactor evidence="12">
        <name>NAD(+)</name>
        <dbReference type="ChEBI" id="CHEBI:57540"/>
    </cofactor>
    <text evidence="12">Binds 1 NAD(+) per subunit.</text>
</comment>
<evidence type="ECO:0000256" key="12">
    <source>
        <dbReference type="RuleBase" id="RU361152"/>
    </source>
</evidence>
<dbReference type="InterPro" id="IPR001088">
    <property type="entry name" value="Glyco_hydro_4"/>
</dbReference>
<keyword evidence="7 12" id="KW-0326">Glycosidase</keyword>
<dbReference type="PANTHER" id="PTHR32092">
    <property type="entry name" value="6-PHOSPHO-BETA-GLUCOSIDASE-RELATED"/>
    <property type="match status" value="1"/>
</dbReference>
<keyword evidence="6 10" id="KW-0464">Manganese</keyword>
<keyword evidence="10" id="KW-0533">Nickel</keyword>
<dbReference type="Proteomes" id="UP001198220">
    <property type="component" value="Unassembled WGS sequence"/>
</dbReference>
<feature type="binding site" evidence="10">
    <location>
        <position position="202"/>
    </location>
    <ligand>
        <name>Mn(2+)</name>
        <dbReference type="ChEBI" id="CHEBI:29035"/>
    </ligand>
</feature>
<evidence type="ECO:0000256" key="2">
    <source>
        <dbReference type="ARBA" id="ARBA00011881"/>
    </source>
</evidence>
<keyword evidence="10" id="KW-0170">Cobalt</keyword>
<comment type="similarity">
    <text evidence="1 12">Belongs to the glycosyl hydrolase 4 family.</text>
</comment>
<evidence type="ECO:0000256" key="1">
    <source>
        <dbReference type="ARBA" id="ARBA00010141"/>
    </source>
</evidence>
<keyword evidence="10" id="KW-0408">Iron</keyword>
<evidence type="ECO:0000256" key="10">
    <source>
        <dbReference type="PIRSR" id="PIRSR601088-3"/>
    </source>
</evidence>
<evidence type="ECO:0000256" key="8">
    <source>
        <dbReference type="PIRSR" id="PIRSR601088-1"/>
    </source>
</evidence>
<dbReference type="Pfam" id="PF11975">
    <property type="entry name" value="Glyco_hydro_4C"/>
    <property type="match status" value="1"/>
</dbReference>
<evidence type="ECO:0000256" key="5">
    <source>
        <dbReference type="ARBA" id="ARBA00023027"/>
    </source>
</evidence>
<proteinExistence type="inferred from homology"/>
<dbReference type="Pfam" id="PF02056">
    <property type="entry name" value="Glyco_hydro_4"/>
    <property type="match status" value="1"/>
</dbReference>
<sequence length="468" mass="53032">MKKNFSVAIAGGGSTYTPDMLEMLCLVREDFPLRKVVLYDIDADRQEHIGKFGEILFREYYPEAEFSYTTDPQKAFEDIDFVLVQIRAGGLKMRELDEKIPLKYGVIGQETCGPGGFAYGMRSVPAMIELVKTIRRYSPEAWILNYSNPAAIVAEATKRVFPDDYRLINICDMPISIMDIFCPLAGGRKRTDVEPRYYGLNHFGWFTHMYDKKTGEDVLPEMLEKLKTGDCDRELGYSGKNDDYWNFTFRHLEKMVQDFPHSLPNTYMQYYLYPDTMVKHSDPNYTRANTVIDGRERRVKEYCDGVASLNQIRGTQYDLDLKYSRGSHLDADGSFASATVAHNDAHATYIVELAMSIAYNQNDIFLIITENKGIVPNLSEGMMLEVACRVGINGAEPLRIQEAGAFEKGLLEGQYAYEKLTVDAALEGSYQKALMALTVSRTVGDAELARTLLDEYIAANGEYFPKLV</sequence>
<feature type="binding site" evidence="9">
    <location>
        <position position="94"/>
    </location>
    <ligand>
        <name>substrate</name>
    </ligand>
</feature>
<evidence type="ECO:0000259" key="13">
    <source>
        <dbReference type="Pfam" id="PF11975"/>
    </source>
</evidence>
<keyword evidence="4 12" id="KW-0378">Hydrolase</keyword>
<keyword evidence="3 10" id="KW-0479">Metal-binding</keyword>
<evidence type="ECO:0000256" key="7">
    <source>
        <dbReference type="ARBA" id="ARBA00023295"/>
    </source>
</evidence>
<gene>
    <name evidence="14" type="ORF">LKD36_03455</name>
</gene>
<evidence type="ECO:0000256" key="6">
    <source>
        <dbReference type="ARBA" id="ARBA00023211"/>
    </source>
</evidence>
<evidence type="ECO:0000256" key="11">
    <source>
        <dbReference type="PIRSR" id="PIRSR601088-4"/>
    </source>
</evidence>
<comment type="subunit">
    <text evidence="2">Homotetramer.</text>
</comment>
<reference evidence="14 15" key="1">
    <citation type="submission" date="2021-10" db="EMBL/GenBank/DDBJ databases">
        <title>Anaerobic single-cell dispensing facilitates the cultivation of human gut bacteria.</title>
        <authorList>
            <person name="Afrizal A."/>
        </authorList>
    </citation>
    <scope>NUCLEOTIDE SEQUENCE [LARGE SCALE GENOMIC DNA]</scope>
    <source>
        <strain evidence="14 15">CLA-AA-H276</strain>
    </source>
</reference>
<comment type="caution">
    <text evidence="14">The sequence shown here is derived from an EMBL/GenBank/DDBJ whole genome shotgun (WGS) entry which is preliminary data.</text>
</comment>
<dbReference type="InterPro" id="IPR022616">
    <property type="entry name" value="Glyco_hydro_4_C"/>
</dbReference>
<organism evidence="14 15">
    <name type="scientific">Hominiventricola filiformis</name>
    <dbReference type="NCBI Taxonomy" id="2885352"/>
    <lineage>
        <taxon>Bacteria</taxon>
        <taxon>Bacillati</taxon>
        <taxon>Bacillota</taxon>
        <taxon>Clostridia</taxon>
        <taxon>Lachnospirales</taxon>
        <taxon>Lachnospiraceae</taxon>
        <taxon>Hominiventricola</taxon>
    </lineage>
</organism>
<keyword evidence="5 12" id="KW-0520">NAD</keyword>
<protein>
    <submittedName>
        <fullName evidence="14">6-phospho-alpha-glucosidase</fullName>
    </submittedName>
</protein>
<accession>A0AAE3A6L2</accession>
<feature type="active site" description="Proton donor" evidence="8">
    <location>
        <position position="172"/>
    </location>
</feature>
<dbReference type="GO" id="GO:0046872">
    <property type="term" value="F:metal ion binding"/>
    <property type="evidence" value="ECO:0007669"/>
    <property type="project" value="UniProtKB-KW"/>
</dbReference>
<evidence type="ECO:0000313" key="14">
    <source>
        <dbReference type="EMBL" id="MCC2125233.1"/>
    </source>
</evidence>
<dbReference type="GO" id="GO:0004553">
    <property type="term" value="F:hydrolase activity, hydrolyzing O-glycosyl compounds"/>
    <property type="evidence" value="ECO:0007669"/>
    <property type="project" value="InterPro"/>
</dbReference>
<name>A0AAE3A6L2_9FIRM</name>
<dbReference type="EMBL" id="JAJEPS010000002">
    <property type="protein sequence ID" value="MCC2125233.1"/>
    <property type="molecule type" value="Genomic_DNA"/>
</dbReference>
<feature type="site" description="Increases basicity of active site Tyr" evidence="11">
    <location>
        <position position="110"/>
    </location>
</feature>
<dbReference type="InterPro" id="IPR019802">
    <property type="entry name" value="GlycHydrolase_4_CS"/>
</dbReference>
<dbReference type="PROSITE" id="PS01324">
    <property type="entry name" value="GLYCOSYL_HYDROL_F4"/>
    <property type="match status" value="1"/>
</dbReference>
<keyword evidence="15" id="KW-1185">Reference proteome</keyword>
<feature type="binding site" evidence="9">
    <location>
        <position position="287"/>
    </location>
    <ligand>
        <name>substrate</name>
    </ligand>
</feature>
<feature type="domain" description="Glycosyl hydrolase family 4 C-terminal" evidence="13">
    <location>
        <begin position="197"/>
        <end position="443"/>
    </location>
</feature>
<evidence type="ECO:0000256" key="3">
    <source>
        <dbReference type="ARBA" id="ARBA00022723"/>
    </source>
</evidence>
<dbReference type="GO" id="GO:0016616">
    <property type="term" value="F:oxidoreductase activity, acting on the CH-OH group of donors, NAD or NADP as acceptor"/>
    <property type="evidence" value="ECO:0007669"/>
    <property type="project" value="InterPro"/>
</dbReference>
<dbReference type="PANTHER" id="PTHR32092:SF14">
    <property type="entry name" value="MALTOSE-6'-PHOSPHATE GLUCOSIDASE"/>
    <property type="match status" value="1"/>
</dbReference>
<feature type="binding site" evidence="10">
    <location>
        <position position="171"/>
    </location>
    <ligand>
        <name>Mn(2+)</name>
        <dbReference type="ChEBI" id="CHEBI:29035"/>
    </ligand>
</feature>
<dbReference type="SUPFAM" id="SSF51735">
    <property type="entry name" value="NAD(P)-binding Rossmann-fold domains"/>
    <property type="match status" value="1"/>
</dbReference>
<dbReference type="RefSeq" id="WP_308458695.1">
    <property type="nucleotide sequence ID" value="NZ_JAJEPS010000002.1"/>
</dbReference>
<dbReference type="PRINTS" id="PR00732">
    <property type="entry name" value="GLHYDRLASE4"/>
</dbReference>
<evidence type="ECO:0000256" key="4">
    <source>
        <dbReference type="ARBA" id="ARBA00022801"/>
    </source>
</evidence>
<dbReference type="GO" id="GO:0005975">
    <property type="term" value="P:carbohydrate metabolic process"/>
    <property type="evidence" value="ECO:0007669"/>
    <property type="project" value="InterPro"/>
</dbReference>
<feature type="binding site" evidence="9">
    <location>
        <position position="148"/>
    </location>
    <ligand>
        <name>substrate</name>
    </ligand>
</feature>
<dbReference type="SUPFAM" id="SSF56327">
    <property type="entry name" value="LDH C-terminal domain-like"/>
    <property type="match status" value="1"/>
</dbReference>
<dbReference type="InterPro" id="IPR036291">
    <property type="entry name" value="NAD(P)-bd_dom_sf"/>
</dbReference>
<feature type="active site" description="Proton acceptor" evidence="8">
    <location>
        <position position="267"/>
    </location>
</feature>
<evidence type="ECO:0000256" key="9">
    <source>
        <dbReference type="PIRSR" id="PIRSR601088-2"/>
    </source>
</evidence>